<organism evidence="1 2">
    <name type="scientific">Tagetes erecta</name>
    <name type="common">African marigold</name>
    <dbReference type="NCBI Taxonomy" id="13708"/>
    <lineage>
        <taxon>Eukaryota</taxon>
        <taxon>Viridiplantae</taxon>
        <taxon>Streptophyta</taxon>
        <taxon>Embryophyta</taxon>
        <taxon>Tracheophyta</taxon>
        <taxon>Spermatophyta</taxon>
        <taxon>Magnoliopsida</taxon>
        <taxon>eudicotyledons</taxon>
        <taxon>Gunneridae</taxon>
        <taxon>Pentapetalae</taxon>
        <taxon>asterids</taxon>
        <taxon>campanulids</taxon>
        <taxon>Asterales</taxon>
        <taxon>Asteraceae</taxon>
        <taxon>Asteroideae</taxon>
        <taxon>Heliantheae alliance</taxon>
        <taxon>Tageteae</taxon>
        <taxon>Tagetes</taxon>
    </lineage>
</organism>
<sequence>MNIDHKKVVVRVILDLYNTLIQDLTGQQVEDPRSLLLAEATVHFLIDRELEAEIKSLSDQNESKDGYPFLEPMKYGGSYVDFTL</sequence>
<protein>
    <submittedName>
        <fullName evidence="1">Uncharacterized protein</fullName>
    </submittedName>
</protein>
<proteinExistence type="predicted"/>
<gene>
    <name evidence="1" type="ORF">QVD17_23272</name>
</gene>
<comment type="caution">
    <text evidence="1">The sequence shown here is derived from an EMBL/GenBank/DDBJ whole genome shotgun (WGS) entry which is preliminary data.</text>
</comment>
<dbReference type="AlphaFoldDB" id="A0AAD8KDX0"/>
<name>A0AAD8KDX0_TARER</name>
<evidence type="ECO:0000313" key="2">
    <source>
        <dbReference type="Proteomes" id="UP001229421"/>
    </source>
</evidence>
<dbReference type="Proteomes" id="UP001229421">
    <property type="component" value="Unassembled WGS sequence"/>
</dbReference>
<accession>A0AAD8KDX0</accession>
<reference evidence="1" key="1">
    <citation type="journal article" date="2023" name="bioRxiv">
        <title>Improved chromosome-level genome assembly for marigold (Tagetes erecta).</title>
        <authorList>
            <person name="Jiang F."/>
            <person name="Yuan L."/>
            <person name="Wang S."/>
            <person name="Wang H."/>
            <person name="Xu D."/>
            <person name="Wang A."/>
            <person name="Fan W."/>
        </authorList>
    </citation>
    <scope>NUCLEOTIDE SEQUENCE</scope>
    <source>
        <strain evidence="1">WSJ</strain>
        <tissue evidence="1">Leaf</tissue>
    </source>
</reference>
<keyword evidence="2" id="KW-1185">Reference proteome</keyword>
<dbReference type="EMBL" id="JAUHHV010000006">
    <property type="protein sequence ID" value="KAK1421145.1"/>
    <property type="molecule type" value="Genomic_DNA"/>
</dbReference>
<evidence type="ECO:0000313" key="1">
    <source>
        <dbReference type="EMBL" id="KAK1421145.1"/>
    </source>
</evidence>